<evidence type="ECO:0000256" key="3">
    <source>
        <dbReference type="ARBA" id="ARBA00022989"/>
    </source>
</evidence>
<evidence type="ECO:0000256" key="4">
    <source>
        <dbReference type="ARBA" id="ARBA00023136"/>
    </source>
</evidence>
<evidence type="ECO:0000256" key="5">
    <source>
        <dbReference type="SAM" id="Phobius"/>
    </source>
</evidence>
<dbReference type="EMBL" id="BLLK01000046">
    <property type="protein sequence ID" value="GFH52761.1"/>
    <property type="molecule type" value="Genomic_DNA"/>
</dbReference>
<keyword evidence="2 5" id="KW-0812">Transmembrane</keyword>
<comment type="caution">
    <text evidence="6">The sequence shown here is derived from an EMBL/GenBank/DDBJ whole genome shotgun (WGS) entry which is preliminary data.</text>
</comment>
<protein>
    <submittedName>
        <fullName evidence="6">Uncharacterized protein</fullName>
    </submittedName>
</protein>
<reference evidence="6 7" key="1">
    <citation type="journal article" date="2021" name="Sci. Rep.">
        <title>The genome of the diatom Chaetoceros tenuissimus carries an ancient integrated fragment of an extant virus.</title>
        <authorList>
            <person name="Hongo Y."/>
            <person name="Kimura K."/>
            <person name="Takaki Y."/>
            <person name="Yoshida Y."/>
            <person name="Baba S."/>
            <person name="Kobayashi G."/>
            <person name="Nagasaki K."/>
            <person name="Hano T."/>
            <person name="Tomaru Y."/>
        </authorList>
    </citation>
    <scope>NUCLEOTIDE SEQUENCE [LARGE SCALE GENOMIC DNA]</scope>
    <source>
        <strain evidence="6 7">NIES-3715</strain>
    </source>
</reference>
<feature type="transmembrane region" description="Helical" evidence="5">
    <location>
        <begin position="20"/>
        <end position="40"/>
    </location>
</feature>
<accession>A0AAD3CX42</accession>
<keyword evidence="4 5" id="KW-0472">Membrane</keyword>
<name>A0AAD3CX42_9STRA</name>
<dbReference type="GO" id="GO:0005886">
    <property type="term" value="C:plasma membrane"/>
    <property type="evidence" value="ECO:0007669"/>
    <property type="project" value="TreeGrafter"/>
</dbReference>
<feature type="transmembrane region" description="Helical" evidence="5">
    <location>
        <begin position="94"/>
        <end position="117"/>
    </location>
</feature>
<dbReference type="Pfam" id="PF10319">
    <property type="entry name" value="7TM_GPCR_Srj"/>
    <property type="match status" value="1"/>
</dbReference>
<keyword evidence="7" id="KW-1185">Reference proteome</keyword>
<dbReference type="PANTHER" id="PTHR23112:SF0">
    <property type="entry name" value="TRANSMEMBRANE PROTEIN 116"/>
    <property type="match status" value="1"/>
</dbReference>
<dbReference type="PANTHER" id="PTHR23112">
    <property type="entry name" value="G PROTEIN-COUPLED RECEPTOR 157-RELATED"/>
    <property type="match status" value="1"/>
</dbReference>
<sequence length="154" mass="17430">MSFWIDTRDDIPIVRAAFNLPRVTGSISFVCSSIIIYMMVSDRKWKLTKPNHRILLAMSIFDLIASTVEILSSVPVPSHLGVVGAIGNETTCNVQAFMFQLSTAVMLYNASLSYYYFMTVCRQVSKIEFAKKFQYEKICHIISIGYPLVTAIIR</sequence>
<comment type="subcellular location">
    <subcellularLocation>
        <location evidence="1">Membrane</location>
        <topology evidence="1">Multi-pass membrane protein</topology>
    </subcellularLocation>
</comment>
<evidence type="ECO:0000313" key="7">
    <source>
        <dbReference type="Proteomes" id="UP001054902"/>
    </source>
</evidence>
<dbReference type="GO" id="GO:0007189">
    <property type="term" value="P:adenylate cyclase-activating G protein-coupled receptor signaling pathway"/>
    <property type="evidence" value="ECO:0007669"/>
    <property type="project" value="TreeGrafter"/>
</dbReference>
<organism evidence="6 7">
    <name type="scientific">Chaetoceros tenuissimus</name>
    <dbReference type="NCBI Taxonomy" id="426638"/>
    <lineage>
        <taxon>Eukaryota</taxon>
        <taxon>Sar</taxon>
        <taxon>Stramenopiles</taxon>
        <taxon>Ochrophyta</taxon>
        <taxon>Bacillariophyta</taxon>
        <taxon>Coscinodiscophyceae</taxon>
        <taxon>Chaetocerotophycidae</taxon>
        <taxon>Chaetocerotales</taxon>
        <taxon>Chaetocerotaceae</taxon>
        <taxon>Chaetoceros</taxon>
    </lineage>
</organism>
<dbReference type="InterPro" id="IPR019423">
    <property type="entry name" value="7TM_GPCR_serpentine_rcpt_Srj"/>
</dbReference>
<dbReference type="AlphaFoldDB" id="A0AAD3CX42"/>
<dbReference type="GO" id="GO:0004930">
    <property type="term" value="F:G protein-coupled receptor activity"/>
    <property type="evidence" value="ECO:0007669"/>
    <property type="project" value="TreeGrafter"/>
</dbReference>
<evidence type="ECO:0000256" key="1">
    <source>
        <dbReference type="ARBA" id="ARBA00004141"/>
    </source>
</evidence>
<evidence type="ECO:0000313" key="6">
    <source>
        <dbReference type="EMBL" id="GFH52761.1"/>
    </source>
</evidence>
<gene>
    <name evidence="6" type="ORF">CTEN210_09236</name>
</gene>
<feature type="transmembrane region" description="Helical" evidence="5">
    <location>
        <begin position="52"/>
        <end position="74"/>
    </location>
</feature>
<dbReference type="Proteomes" id="UP001054902">
    <property type="component" value="Unassembled WGS sequence"/>
</dbReference>
<keyword evidence="3 5" id="KW-1133">Transmembrane helix</keyword>
<proteinExistence type="predicted"/>
<evidence type="ECO:0000256" key="2">
    <source>
        <dbReference type="ARBA" id="ARBA00022692"/>
    </source>
</evidence>